<evidence type="ECO:0000256" key="1">
    <source>
        <dbReference type="ARBA" id="ARBA00023015"/>
    </source>
</evidence>
<feature type="region of interest" description="Disordered" evidence="5">
    <location>
        <begin position="464"/>
        <end position="486"/>
    </location>
</feature>
<evidence type="ECO:0000256" key="2">
    <source>
        <dbReference type="ARBA" id="ARBA00023125"/>
    </source>
</evidence>
<dbReference type="AlphaFoldDB" id="A0A1R3GBZ1"/>
<evidence type="ECO:0000313" key="7">
    <source>
        <dbReference type="EMBL" id="OMO55592.1"/>
    </source>
</evidence>
<sequence>MEQNNYNPQQFSSAAVANYSSSNTLIIHNETHEAAMNNNNLPPGFRFCPEDIELVEEYLMKKVNDEELPCDIIREVKLYEEDPSVLTGRLEPVTETEWYFFTSREKKYPNGKRPNRAAAQKTGYWKPTGVDTPIRNGSGHLVGQKKTLDYYQGSHPTGKKTNWKMHEYKLIDDPSRAIVRVKGDMTLDDCVLCRVYRKREKNNGQDDPGSSSGNKAVEDHPRVNISTPSKHEGGTSGNKAIEDHPNVNISTSSNHEVAMVGNHNGFGFGENQLQLAGGAMLGNHIRLNLNSLANGAMLGNHFGFGQNQLAGEAMLENHNGFGLNQLAGGAMVENHNGFNHNPLVGGAMVENHNGFNHNPLVGGAMVENHNGFNLNPLVGKALLEIHNGFNHNSLVGGAMLENHNGFNHNPLVGEAMLENHNGFNHNPLVGGAMLENHNGFGDRQNQLAQAQSVWQQTYHQLNSSQGSLFGNPSTNNDFQSFHNNEI</sequence>
<dbReference type="GO" id="GO:0003677">
    <property type="term" value="F:DNA binding"/>
    <property type="evidence" value="ECO:0007669"/>
    <property type="project" value="UniProtKB-KW"/>
</dbReference>
<keyword evidence="8" id="KW-1185">Reference proteome</keyword>
<keyword evidence="3" id="KW-0804">Transcription</keyword>
<dbReference type="GO" id="GO:0006355">
    <property type="term" value="P:regulation of DNA-templated transcription"/>
    <property type="evidence" value="ECO:0007669"/>
    <property type="project" value="InterPro"/>
</dbReference>
<dbReference type="STRING" id="93759.A0A1R3GBZ1"/>
<dbReference type="PANTHER" id="PTHR31719">
    <property type="entry name" value="NAC TRANSCRIPTION FACTOR 56"/>
    <property type="match status" value="1"/>
</dbReference>
<keyword evidence="2" id="KW-0238">DNA-binding</keyword>
<keyword evidence="4" id="KW-0539">Nucleus</keyword>
<reference evidence="8" key="1">
    <citation type="submission" date="2013-09" db="EMBL/GenBank/DDBJ databases">
        <title>Corchorus olitorius genome sequencing.</title>
        <authorList>
            <person name="Alam M."/>
            <person name="Haque M.S."/>
            <person name="Islam M.S."/>
            <person name="Emdad E.M."/>
            <person name="Islam M.M."/>
            <person name="Ahmed B."/>
            <person name="Halim A."/>
            <person name="Hossen Q.M.M."/>
            <person name="Hossain M.Z."/>
            <person name="Ahmed R."/>
            <person name="Khan M.M."/>
            <person name="Islam R."/>
            <person name="Rashid M.M."/>
            <person name="Khan S.A."/>
            <person name="Rahman M.S."/>
            <person name="Alam M."/>
            <person name="Yahiya A.S."/>
            <person name="Khan M.S."/>
            <person name="Azam M.S."/>
            <person name="Haque T."/>
            <person name="Lashkar M.Z.H."/>
            <person name="Akhand A.I."/>
            <person name="Morshed G."/>
            <person name="Roy S."/>
            <person name="Uddin K.S."/>
            <person name="Rabeya T."/>
            <person name="Hossain A.S."/>
            <person name="Chowdhury A."/>
            <person name="Snigdha A.R."/>
            <person name="Mortoza M.S."/>
            <person name="Matin S.A."/>
            <person name="Hoque S.M.E."/>
            <person name="Islam M.K."/>
            <person name="Roy D.K."/>
            <person name="Haider R."/>
            <person name="Moosa M.M."/>
            <person name="Elias S.M."/>
            <person name="Hasan A.M."/>
            <person name="Jahan S."/>
            <person name="Shafiuddin M."/>
            <person name="Mahmood N."/>
            <person name="Shommy N.S."/>
        </authorList>
    </citation>
    <scope>NUCLEOTIDE SEQUENCE [LARGE SCALE GENOMIC DNA]</scope>
    <source>
        <strain evidence="8">cv. O-4</strain>
    </source>
</reference>
<accession>A0A1R3GBZ1</accession>
<name>A0A1R3GBZ1_9ROSI</name>
<evidence type="ECO:0000256" key="3">
    <source>
        <dbReference type="ARBA" id="ARBA00023163"/>
    </source>
</evidence>
<organism evidence="7 8">
    <name type="scientific">Corchorus olitorius</name>
    <dbReference type="NCBI Taxonomy" id="93759"/>
    <lineage>
        <taxon>Eukaryota</taxon>
        <taxon>Viridiplantae</taxon>
        <taxon>Streptophyta</taxon>
        <taxon>Embryophyta</taxon>
        <taxon>Tracheophyta</taxon>
        <taxon>Spermatophyta</taxon>
        <taxon>Magnoliopsida</taxon>
        <taxon>eudicotyledons</taxon>
        <taxon>Gunneridae</taxon>
        <taxon>Pentapetalae</taxon>
        <taxon>rosids</taxon>
        <taxon>malvids</taxon>
        <taxon>Malvales</taxon>
        <taxon>Malvaceae</taxon>
        <taxon>Grewioideae</taxon>
        <taxon>Apeibeae</taxon>
        <taxon>Corchorus</taxon>
    </lineage>
</organism>
<proteinExistence type="predicted"/>
<dbReference type="OrthoDB" id="10356960at2759"/>
<evidence type="ECO:0000256" key="4">
    <source>
        <dbReference type="ARBA" id="ARBA00023242"/>
    </source>
</evidence>
<dbReference type="InterPro" id="IPR003441">
    <property type="entry name" value="NAC-dom"/>
</dbReference>
<dbReference type="PROSITE" id="PS51005">
    <property type="entry name" value="NAC"/>
    <property type="match status" value="1"/>
</dbReference>
<dbReference type="Proteomes" id="UP000187203">
    <property type="component" value="Unassembled WGS sequence"/>
</dbReference>
<comment type="caution">
    <text evidence="7">The sequence shown here is derived from an EMBL/GenBank/DDBJ whole genome shotgun (WGS) entry which is preliminary data.</text>
</comment>
<dbReference type="InterPro" id="IPR036093">
    <property type="entry name" value="NAC_dom_sf"/>
</dbReference>
<dbReference type="Pfam" id="PF02365">
    <property type="entry name" value="NAM"/>
    <property type="match status" value="1"/>
</dbReference>
<evidence type="ECO:0000256" key="5">
    <source>
        <dbReference type="SAM" id="MobiDB-lite"/>
    </source>
</evidence>
<protein>
    <submittedName>
        <fullName evidence="7">No apical meristem (NAM) protein</fullName>
    </submittedName>
</protein>
<keyword evidence="1" id="KW-0805">Transcription regulation</keyword>
<feature type="domain" description="NAC" evidence="6">
    <location>
        <begin position="41"/>
        <end position="198"/>
    </location>
</feature>
<dbReference type="SUPFAM" id="SSF101941">
    <property type="entry name" value="NAC domain"/>
    <property type="match status" value="1"/>
</dbReference>
<dbReference type="PANTHER" id="PTHR31719:SF94">
    <property type="entry name" value="PROTEIN ATAF2"/>
    <property type="match status" value="1"/>
</dbReference>
<dbReference type="Gene3D" id="2.170.150.80">
    <property type="entry name" value="NAC domain"/>
    <property type="match status" value="1"/>
</dbReference>
<gene>
    <name evidence="7" type="ORF">COLO4_35915</name>
</gene>
<evidence type="ECO:0000313" key="8">
    <source>
        <dbReference type="Proteomes" id="UP000187203"/>
    </source>
</evidence>
<evidence type="ECO:0000259" key="6">
    <source>
        <dbReference type="PROSITE" id="PS51005"/>
    </source>
</evidence>
<dbReference type="EMBL" id="AWUE01022920">
    <property type="protein sequence ID" value="OMO55592.1"/>
    <property type="molecule type" value="Genomic_DNA"/>
</dbReference>
<feature type="region of interest" description="Disordered" evidence="5">
    <location>
        <begin position="201"/>
        <end position="249"/>
    </location>
</feature>